<reference evidence="2" key="1">
    <citation type="journal article" date="2019" name="Int. J. Syst. Evol. Microbiol.">
        <title>The Global Catalogue of Microorganisms (GCM) 10K type strain sequencing project: providing services to taxonomists for standard genome sequencing and annotation.</title>
        <authorList>
            <consortium name="The Broad Institute Genomics Platform"/>
            <consortium name="The Broad Institute Genome Sequencing Center for Infectious Disease"/>
            <person name="Wu L."/>
            <person name="Ma J."/>
        </authorList>
    </citation>
    <scope>NUCLEOTIDE SEQUENCE [LARGE SCALE GENOMIC DNA]</scope>
    <source>
        <strain evidence="2">CCM 7043</strain>
    </source>
</reference>
<proteinExistence type="predicted"/>
<evidence type="ECO:0000313" key="1">
    <source>
        <dbReference type="EMBL" id="MFD1517840.1"/>
    </source>
</evidence>
<dbReference type="EMBL" id="JBHUCO010000012">
    <property type="protein sequence ID" value="MFD1517840.1"/>
    <property type="molecule type" value="Genomic_DNA"/>
</dbReference>
<dbReference type="RefSeq" id="WP_344719763.1">
    <property type="nucleotide sequence ID" value="NZ_BAAAUS010000006.1"/>
</dbReference>
<name>A0ABW4EU10_9PSEU</name>
<comment type="caution">
    <text evidence="1">The sequence shown here is derived from an EMBL/GenBank/DDBJ whole genome shotgun (WGS) entry which is preliminary data.</text>
</comment>
<protein>
    <submittedName>
        <fullName evidence="1">Uncharacterized protein</fullName>
    </submittedName>
</protein>
<dbReference type="Proteomes" id="UP001597114">
    <property type="component" value="Unassembled WGS sequence"/>
</dbReference>
<organism evidence="1 2">
    <name type="scientific">Pseudonocardia yunnanensis</name>
    <dbReference type="NCBI Taxonomy" id="58107"/>
    <lineage>
        <taxon>Bacteria</taxon>
        <taxon>Bacillati</taxon>
        <taxon>Actinomycetota</taxon>
        <taxon>Actinomycetes</taxon>
        <taxon>Pseudonocardiales</taxon>
        <taxon>Pseudonocardiaceae</taxon>
        <taxon>Pseudonocardia</taxon>
    </lineage>
</organism>
<keyword evidence="2" id="KW-1185">Reference proteome</keyword>
<accession>A0ABW4EU10</accession>
<sequence length="47" mass="5200">MGAIAEPGGLVSASALLDLTGQRLDEVDPRWVDRLLREHPRDGFGRR</sequence>
<gene>
    <name evidence="1" type="ORF">ACFSJD_10095</name>
</gene>
<evidence type="ECO:0000313" key="2">
    <source>
        <dbReference type="Proteomes" id="UP001597114"/>
    </source>
</evidence>